<keyword evidence="2" id="KW-1185">Reference proteome</keyword>
<evidence type="ECO:0000313" key="1">
    <source>
        <dbReference type="EMBL" id="BAP54500.1"/>
    </source>
</evidence>
<dbReference type="EMBL" id="AP014633">
    <property type="protein sequence ID" value="BAP54500.1"/>
    <property type="molecule type" value="Genomic_DNA"/>
</dbReference>
<proteinExistence type="predicted"/>
<organism evidence="1 2">
    <name type="scientific">Thioploca ingrica</name>
    <dbReference type="NCBI Taxonomy" id="40754"/>
    <lineage>
        <taxon>Bacteria</taxon>
        <taxon>Pseudomonadati</taxon>
        <taxon>Pseudomonadota</taxon>
        <taxon>Gammaproteobacteria</taxon>
        <taxon>Thiotrichales</taxon>
        <taxon>Thiotrichaceae</taxon>
        <taxon>Thioploca</taxon>
    </lineage>
</organism>
<accession>A0A090AI80</accession>
<dbReference type="HOGENOM" id="CLU_2588625_0_0_6"/>
<sequence length="80" mass="9009">MPLLFIDYLTIFYFKVLRLNSLAGIYNILIPGFPKDLPYHNTALITVAIPLATMTIIKFLVPASEQTEIITELNVSIQVV</sequence>
<dbReference type="Proteomes" id="UP000031623">
    <property type="component" value="Chromosome"/>
</dbReference>
<dbReference type="KEGG" id="tig:THII_0203"/>
<gene>
    <name evidence="1" type="ORF">THII_0203</name>
</gene>
<dbReference type="STRING" id="40754.THII_0203"/>
<reference evidence="1" key="1">
    <citation type="journal article" date="2014" name="ISME J.">
        <title>Ecophysiology of Thioploca ingrica as revealed by the complete genome sequence supplemented with proteomic evidence.</title>
        <authorList>
            <person name="Kojima H."/>
            <person name="Ogura Y."/>
            <person name="Yamamoto N."/>
            <person name="Togashi T."/>
            <person name="Mori H."/>
            <person name="Watanabe T."/>
            <person name="Nemoto F."/>
            <person name="Kurokawa K."/>
            <person name="Hayashi T."/>
            <person name="Fukui M."/>
        </authorList>
    </citation>
    <scope>NUCLEOTIDE SEQUENCE [LARGE SCALE GENOMIC DNA]</scope>
</reference>
<protein>
    <submittedName>
        <fullName evidence="1">Uncharacterized protein</fullName>
    </submittedName>
</protein>
<dbReference type="AlphaFoldDB" id="A0A090AI80"/>
<name>A0A090AI80_9GAMM</name>
<evidence type="ECO:0000313" key="2">
    <source>
        <dbReference type="Proteomes" id="UP000031623"/>
    </source>
</evidence>